<feature type="region of interest" description="Disordered" evidence="1">
    <location>
        <begin position="160"/>
        <end position="189"/>
    </location>
</feature>
<comment type="caution">
    <text evidence="2">The sequence shown here is derived from an EMBL/GenBank/DDBJ whole genome shotgun (WGS) entry which is preliminary data.</text>
</comment>
<reference evidence="2" key="1">
    <citation type="submission" date="2016-01" db="EMBL/GenBank/DDBJ databases">
        <authorList>
            <person name="Peeters C."/>
        </authorList>
    </citation>
    <scope>NUCLEOTIDE SEQUENCE [LARGE SCALE GENOMIC DNA]</scope>
    <source>
        <strain evidence="2">LMG 22937</strain>
    </source>
</reference>
<protein>
    <submittedName>
        <fullName evidence="2">Uncharacterized protein</fullName>
    </submittedName>
</protein>
<keyword evidence="3" id="KW-1185">Reference proteome</keyword>
<dbReference type="EMBL" id="FCOL02000268">
    <property type="protein sequence ID" value="SAL86743.1"/>
    <property type="molecule type" value="Genomic_DNA"/>
</dbReference>
<evidence type="ECO:0000256" key="1">
    <source>
        <dbReference type="SAM" id="MobiDB-lite"/>
    </source>
</evidence>
<evidence type="ECO:0000313" key="3">
    <source>
        <dbReference type="Proteomes" id="UP000054925"/>
    </source>
</evidence>
<sequence>MDNVPRLNEGELACRDRRARTTVAAPLETGFAWRGEPGLRLRFGCQASRAEGSADLSAGHARLRVHFAVSDPSRVQPAVPTIDGRRSDAREQFEAKRTTRSSNKSVRFTLDADSLIKACSKAYCKLSAPMRDNVACRPPARLRWLCGGLVVGMGGAAHSRLQDPAGAKQHHPSRRNRDRGSRLRVPPGSRTFIAHLKAAEPRQSDRFAVS</sequence>
<gene>
    <name evidence="2" type="ORF">AWB67_07270</name>
</gene>
<dbReference type="Proteomes" id="UP000054925">
    <property type="component" value="Unassembled WGS sequence"/>
</dbReference>
<feature type="compositionally biased region" description="Basic residues" evidence="1">
    <location>
        <begin position="168"/>
        <end position="177"/>
    </location>
</feature>
<proteinExistence type="predicted"/>
<organism evidence="2 3">
    <name type="scientific">Caballeronia terrestris</name>
    <dbReference type="NCBI Taxonomy" id="1226301"/>
    <lineage>
        <taxon>Bacteria</taxon>
        <taxon>Pseudomonadati</taxon>
        <taxon>Pseudomonadota</taxon>
        <taxon>Betaproteobacteria</taxon>
        <taxon>Burkholderiales</taxon>
        <taxon>Burkholderiaceae</taxon>
        <taxon>Caballeronia</taxon>
    </lineage>
</organism>
<dbReference type="AlphaFoldDB" id="A0A158L1A3"/>
<name>A0A158L1A3_9BURK</name>
<accession>A0A158L1A3</accession>
<evidence type="ECO:0000313" key="2">
    <source>
        <dbReference type="EMBL" id="SAL86743.1"/>
    </source>
</evidence>